<dbReference type="Proteomes" id="UP000001261">
    <property type="component" value="Unassembled WGS sequence"/>
</dbReference>
<reference evidence="2" key="2">
    <citation type="journal article" date="2010" name="Genome Res.">
        <title>Population genomic sequencing of Coccidioides fungi reveals recent hybridization and transposon control.</title>
        <authorList>
            <person name="Neafsey D.E."/>
            <person name="Barker B.M."/>
            <person name="Sharpton T.J."/>
            <person name="Stajich J.E."/>
            <person name="Park D.J."/>
            <person name="Whiston E."/>
            <person name="Hung C.-Y."/>
            <person name="McMahan C."/>
            <person name="White J."/>
            <person name="Sykes S."/>
            <person name="Heiman D."/>
            <person name="Young S."/>
            <person name="Zeng Q."/>
            <person name="Abouelleil A."/>
            <person name="Aftuck L."/>
            <person name="Bessette D."/>
            <person name="Brown A."/>
            <person name="FitzGerald M."/>
            <person name="Lui A."/>
            <person name="Macdonald J.P."/>
            <person name="Priest M."/>
            <person name="Orbach M.J."/>
            <person name="Galgiani J.N."/>
            <person name="Kirkland T.N."/>
            <person name="Cole G.T."/>
            <person name="Birren B.W."/>
            <person name="Henn M.R."/>
            <person name="Taylor J.W."/>
            <person name="Rounsley S.D."/>
        </authorList>
    </citation>
    <scope>GENOME REANNOTATION</scope>
    <source>
        <strain evidence="2">RS</strain>
    </source>
</reference>
<dbReference type="EMBL" id="GG704911">
    <property type="protein sequence ID" value="EAS35332.3"/>
    <property type="molecule type" value="Genomic_DNA"/>
</dbReference>
<reference evidence="2" key="1">
    <citation type="journal article" date="2009" name="Genome Res.">
        <title>Comparative genomic analyses of the human fungal pathogens Coccidioides and their relatives.</title>
        <authorList>
            <person name="Sharpton T.J."/>
            <person name="Stajich J.E."/>
            <person name="Rounsley S.D."/>
            <person name="Gardner M.J."/>
            <person name="Wortman J.R."/>
            <person name="Jordar V.S."/>
            <person name="Maiti R."/>
            <person name="Kodira C.D."/>
            <person name="Neafsey D.E."/>
            <person name="Zeng Q."/>
            <person name="Hung C.-Y."/>
            <person name="McMahan C."/>
            <person name="Muszewska A."/>
            <person name="Grynberg M."/>
            <person name="Mandel M.A."/>
            <person name="Kellner E.M."/>
            <person name="Barker B.M."/>
            <person name="Galgiani J.N."/>
            <person name="Orbach M.J."/>
            <person name="Kirkland T.N."/>
            <person name="Cole G.T."/>
            <person name="Henn M.R."/>
            <person name="Birren B.W."/>
            <person name="Taylor J.W."/>
        </authorList>
    </citation>
    <scope>NUCLEOTIDE SEQUENCE [LARGE SCALE GENOMIC DNA]</scope>
    <source>
        <strain evidence="2">RS</strain>
    </source>
</reference>
<dbReference type="AlphaFoldDB" id="J3KHI9"/>
<dbReference type="GeneID" id="4565439"/>
<accession>J3KHI9</accession>
<evidence type="ECO:0000313" key="1">
    <source>
        <dbReference type="EMBL" id="EAS35332.3"/>
    </source>
</evidence>
<gene>
    <name evidence="1" type="ORF">CIMG_00686</name>
</gene>
<dbReference type="VEuPathDB" id="FungiDB:CIMG_00686"/>
<dbReference type="RefSeq" id="XP_001246915.2">
    <property type="nucleotide sequence ID" value="XM_001246914.2"/>
</dbReference>
<sequence length="264" mass="29386">MVDDTKIITEYSVHSVTNRDVYHAESLHHCAEDTLYTTKVRILEMRERSPGGYKTIFDLPIRSRSENIHMARDVGQDGGEATPVHLAHPSRNPLPACGLYRFWARVNGAPRHGKTGLGNFNFGFKFDARELVALSTCCTCRPDPSEELRRKSKEENGLLPGVGITCANEKAQLLRLAGELKLESVLRSPPSGQRRNGAGQRMRCRAGSGAIKIRERNGDEQGQALFGLKILIRMPTDDLQPTKRLFDFGLLCHSVEAVLVHSLL</sequence>
<dbReference type="KEGG" id="cim:CIMG_00686"/>
<keyword evidence="2" id="KW-1185">Reference proteome</keyword>
<dbReference type="InParanoid" id="J3KHI9"/>
<protein>
    <submittedName>
        <fullName evidence="1">Uncharacterized protein</fullName>
    </submittedName>
</protein>
<proteinExistence type="predicted"/>
<organism evidence="1 2">
    <name type="scientific">Coccidioides immitis (strain RS)</name>
    <name type="common">Valley fever fungus</name>
    <dbReference type="NCBI Taxonomy" id="246410"/>
    <lineage>
        <taxon>Eukaryota</taxon>
        <taxon>Fungi</taxon>
        <taxon>Dikarya</taxon>
        <taxon>Ascomycota</taxon>
        <taxon>Pezizomycotina</taxon>
        <taxon>Eurotiomycetes</taxon>
        <taxon>Eurotiomycetidae</taxon>
        <taxon>Onygenales</taxon>
        <taxon>Onygenaceae</taxon>
        <taxon>Coccidioides</taxon>
    </lineage>
</organism>
<name>J3KHI9_COCIM</name>
<evidence type="ECO:0000313" key="2">
    <source>
        <dbReference type="Proteomes" id="UP000001261"/>
    </source>
</evidence>